<keyword evidence="8 17" id="KW-0999">Mitochondrion inner membrane</keyword>
<evidence type="ECO:0000256" key="8">
    <source>
        <dbReference type="ARBA" id="ARBA00022792"/>
    </source>
</evidence>
<keyword evidence="12 17" id="KW-0520">NAD</keyword>
<comment type="catalytic activity">
    <reaction evidence="16 17">
        <text>a ubiquinone + NADH + 5 H(+)(in) = a ubiquinol + NAD(+) + 4 H(+)(out)</text>
        <dbReference type="Rhea" id="RHEA:29091"/>
        <dbReference type="Rhea" id="RHEA-COMP:9565"/>
        <dbReference type="Rhea" id="RHEA-COMP:9566"/>
        <dbReference type="ChEBI" id="CHEBI:15378"/>
        <dbReference type="ChEBI" id="CHEBI:16389"/>
        <dbReference type="ChEBI" id="CHEBI:17976"/>
        <dbReference type="ChEBI" id="CHEBI:57540"/>
        <dbReference type="ChEBI" id="CHEBI:57945"/>
        <dbReference type="EC" id="7.1.1.2"/>
    </reaction>
</comment>
<proteinExistence type="inferred from homology"/>
<keyword evidence="14 17" id="KW-0496">Mitochondrion</keyword>
<dbReference type="CTD" id="4536"/>
<dbReference type="InterPro" id="IPR001750">
    <property type="entry name" value="ND/Mrp_TM"/>
</dbReference>
<evidence type="ECO:0000256" key="2">
    <source>
        <dbReference type="ARBA" id="ARBA00007012"/>
    </source>
</evidence>
<evidence type="ECO:0000256" key="14">
    <source>
        <dbReference type="ARBA" id="ARBA00023128"/>
    </source>
</evidence>
<keyword evidence="5" id="KW-0813">Transport</keyword>
<keyword evidence="11 17" id="KW-1133">Transmembrane helix</keyword>
<evidence type="ECO:0000259" key="19">
    <source>
        <dbReference type="Pfam" id="PF06444"/>
    </source>
</evidence>
<feature type="domain" description="NADH:quinone oxidoreductase/Mrp antiporter transmembrane" evidence="18">
    <location>
        <begin position="23"/>
        <end position="288"/>
    </location>
</feature>
<feature type="transmembrane region" description="Helical" evidence="17">
    <location>
        <begin position="271"/>
        <end position="294"/>
    </location>
</feature>
<dbReference type="PANTHER" id="PTHR46552:SF1">
    <property type="entry name" value="NADH-UBIQUINONE OXIDOREDUCTASE CHAIN 2"/>
    <property type="match status" value="1"/>
</dbReference>
<keyword evidence="7 17" id="KW-0812">Transmembrane</keyword>
<feature type="transmembrane region" description="Helical" evidence="17">
    <location>
        <begin position="95"/>
        <end position="115"/>
    </location>
</feature>
<feature type="transmembrane region" description="Helical" evidence="17">
    <location>
        <begin position="56"/>
        <end position="75"/>
    </location>
</feature>
<evidence type="ECO:0000256" key="7">
    <source>
        <dbReference type="ARBA" id="ARBA00022692"/>
    </source>
</evidence>
<dbReference type="Pfam" id="PF00361">
    <property type="entry name" value="Proton_antipo_M"/>
    <property type="match status" value="1"/>
</dbReference>
<dbReference type="EMBL" id="AB177879">
    <property type="protein sequence ID" value="BAE20015.1"/>
    <property type="molecule type" value="Genomic_DNA"/>
</dbReference>
<evidence type="ECO:0000256" key="5">
    <source>
        <dbReference type="ARBA" id="ARBA00022448"/>
    </source>
</evidence>
<organism evidence="20">
    <name type="scientific">Acrochordus granulatus</name>
    <name type="common">Rasp-skinned water snake</name>
    <dbReference type="NCBI Taxonomy" id="46287"/>
    <lineage>
        <taxon>Eukaryota</taxon>
        <taxon>Metazoa</taxon>
        <taxon>Chordata</taxon>
        <taxon>Craniata</taxon>
        <taxon>Vertebrata</taxon>
        <taxon>Euteleostomi</taxon>
        <taxon>Lepidosauria</taxon>
        <taxon>Squamata</taxon>
        <taxon>Bifurcata</taxon>
        <taxon>Unidentata</taxon>
        <taxon>Episquamata</taxon>
        <taxon>Toxicofera</taxon>
        <taxon>Serpentes</taxon>
        <taxon>Acrochordoidea</taxon>
        <taxon>Acrochordidae</taxon>
        <taxon>Acrochordus</taxon>
    </lineage>
</organism>
<geneLocation type="mitochondrion" evidence="20"/>
<dbReference type="GO" id="GO:0005743">
    <property type="term" value="C:mitochondrial inner membrane"/>
    <property type="evidence" value="ECO:0007669"/>
    <property type="project" value="UniProtKB-SubCell"/>
</dbReference>
<keyword evidence="6 17" id="KW-0679">Respiratory chain</keyword>
<evidence type="ECO:0000256" key="11">
    <source>
        <dbReference type="ARBA" id="ARBA00022989"/>
    </source>
</evidence>
<evidence type="ECO:0000256" key="16">
    <source>
        <dbReference type="ARBA" id="ARBA00049551"/>
    </source>
</evidence>
<evidence type="ECO:0000256" key="3">
    <source>
        <dbReference type="ARBA" id="ARBA00012944"/>
    </source>
</evidence>
<feature type="transmembrane region" description="Helical" evidence="17">
    <location>
        <begin position="203"/>
        <end position="221"/>
    </location>
</feature>
<dbReference type="RefSeq" id="YP_313708.1">
    <property type="nucleotide sequence ID" value="NC_007400.1"/>
</dbReference>
<feature type="transmembrane region" description="Helical" evidence="17">
    <location>
        <begin position="151"/>
        <end position="171"/>
    </location>
</feature>
<keyword evidence="15 17" id="KW-0472">Membrane</keyword>
<dbReference type="GO" id="GO:0006120">
    <property type="term" value="P:mitochondrial electron transport, NADH to ubiquinone"/>
    <property type="evidence" value="ECO:0007669"/>
    <property type="project" value="InterPro"/>
</dbReference>
<evidence type="ECO:0000256" key="17">
    <source>
        <dbReference type="RuleBase" id="RU003403"/>
    </source>
</evidence>
<evidence type="ECO:0000259" key="18">
    <source>
        <dbReference type="Pfam" id="PF00361"/>
    </source>
</evidence>
<feature type="transmembrane region" description="Helical" evidence="17">
    <location>
        <begin position="178"/>
        <end position="197"/>
    </location>
</feature>
<protein>
    <recommendedName>
        <fullName evidence="4 17">NADH-ubiquinone oxidoreductase chain 2</fullName>
        <ecNumber evidence="3 17">7.1.1.2</ecNumber>
    </recommendedName>
</protein>
<dbReference type="PANTHER" id="PTHR46552">
    <property type="entry name" value="NADH-UBIQUINONE OXIDOREDUCTASE CHAIN 2"/>
    <property type="match status" value="1"/>
</dbReference>
<dbReference type="InterPro" id="IPR003917">
    <property type="entry name" value="NADH_UbQ_OxRdtase_chain2"/>
</dbReference>
<keyword evidence="10 17" id="KW-0249">Electron transport</keyword>
<reference evidence="20" key="1">
    <citation type="journal article" date="2005" name="J. Mol. Evol.">
        <title>Complete mitochondrial DNA sequences of six snakes: phylogenetic relationships and molecular evolution of genomic features.</title>
        <authorList>
            <person name="Dong S."/>
            <person name="Kumazawa Y."/>
        </authorList>
    </citation>
    <scope>NUCLEOTIDE SEQUENCE</scope>
</reference>
<evidence type="ECO:0000256" key="12">
    <source>
        <dbReference type="ARBA" id="ARBA00023027"/>
    </source>
</evidence>
<keyword evidence="13 17" id="KW-0830">Ubiquinone</keyword>
<sequence length="343" mass="38260">MNPTSWLIITTSIFTSTILTSSSLHWLMAWACLEINTLSMIPVISKSYHPRSMEATTKYFLTQTLASMVMLMAATSNAMNTSNWEIQLTSDHTTTITITLALLMKMGAAPFHFWLPEVSQGTTTMTTLTILTWQKLAPLSILLSMSNKTNHTILIAAAMLSITIGGLGGLNQTQMRKLMAFSSITHTGWILSTMTISPEISTMTMLMYILITSPIMITLHLSSTSTIKDLGMMWTISPQLSSMLTITILSLSGLPPMTGFMPKWLILNKMISFNLTMEATTMALTSLLSTYMYMRLMYISSMTLHPYTITSPMKWRPSLKKHPMLPTTLMTLSTMILPLTPYM</sequence>
<dbReference type="Pfam" id="PF06444">
    <property type="entry name" value="NADH_dehy_S2_C"/>
    <property type="match status" value="1"/>
</dbReference>
<dbReference type="PRINTS" id="PR01436">
    <property type="entry name" value="NADHDHGNASE2"/>
</dbReference>
<gene>
    <name evidence="20" type="primary">ND2</name>
</gene>
<dbReference type="EC" id="7.1.1.2" evidence="3 17"/>
<feature type="transmembrane region" description="Helical" evidence="17">
    <location>
        <begin position="233"/>
        <end position="251"/>
    </location>
</feature>
<evidence type="ECO:0000313" key="20">
    <source>
        <dbReference type="EMBL" id="BAE20015.1"/>
    </source>
</evidence>
<dbReference type="GO" id="GO:0008137">
    <property type="term" value="F:NADH dehydrogenase (ubiquinone) activity"/>
    <property type="evidence" value="ECO:0007669"/>
    <property type="project" value="UniProtKB-EC"/>
</dbReference>
<keyword evidence="9 17" id="KW-1278">Translocase</keyword>
<name>Q402N0_ACRGR</name>
<dbReference type="GeneID" id="3666199"/>
<dbReference type="InterPro" id="IPR010933">
    <property type="entry name" value="NADH_DH_su2_C"/>
</dbReference>
<evidence type="ECO:0000256" key="4">
    <source>
        <dbReference type="ARBA" id="ARBA00021008"/>
    </source>
</evidence>
<evidence type="ECO:0000256" key="10">
    <source>
        <dbReference type="ARBA" id="ARBA00022982"/>
    </source>
</evidence>
<evidence type="ECO:0000256" key="9">
    <source>
        <dbReference type="ARBA" id="ARBA00022967"/>
    </source>
</evidence>
<comment type="similarity">
    <text evidence="2 17">Belongs to the complex I subunit 2 family.</text>
</comment>
<dbReference type="AlphaFoldDB" id="Q402N0"/>
<evidence type="ECO:0000256" key="13">
    <source>
        <dbReference type="ARBA" id="ARBA00023075"/>
    </source>
</evidence>
<comment type="function">
    <text evidence="17">Core subunit of the mitochondrial membrane respiratory chain NADH dehydrogenase (Complex I) which catalyzes electron transfer from NADH through the respiratory chain, using ubiquinone as an electron acceptor. Essential for the catalytic activity and assembly of complex I.</text>
</comment>
<dbReference type="InterPro" id="IPR050175">
    <property type="entry name" value="Complex_I_Subunit_2"/>
</dbReference>
<evidence type="ECO:0000256" key="1">
    <source>
        <dbReference type="ARBA" id="ARBA00004448"/>
    </source>
</evidence>
<evidence type="ECO:0000256" key="6">
    <source>
        <dbReference type="ARBA" id="ARBA00022660"/>
    </source>
</evidence>
<evidence type="ECO:0000256" key="15">
    <source>
        <dbReference type="ARBA" id="ARBA00023136"/>
    </source>
</evidence>
<feature type="domain" description="NADH dehydrogenase subunit 2 C-terminal" evidence="19">
    <location>
        <begin position="291"/>
        <end position="343"/>
    </location>
</feature>
<comment type="subcellular location">
    <subcellularLocation>
        <location evidence="1 17">Mitochondrion inner membrane</location>
        <topology evidence="1 17">Multi-pass membrane protein</topology>
    </subcellularLocation>
</comment>
<accession>Q402N0</accession>